<evidence type="ECO:0000256" key="3">
    <source>
        <dbReference type="ARBA" id="ARBA00009044"/>
    </source>
</evidence>
<accession>A0A1E4RGX3</accession>
<proteinExistence type="inferred from homology"/>
<dbReference type="RefSeq" id="XP_020075575.1">
    <property type="nucleotide sequence ID" value="XM_020218828.1"/>
</dbReference>
<keyword evidence="5" id="KW-0963">Cytoplasm</keyword>
<dbReference type="GO" id="GO:0000922">
    <property type="term" value="C:spindle pole"/>
    <property type="evidence" value="ECO:0007669"/>
    <property type="project" value="UniProtKB-SubCell"/>
</dbReference>
<dbReference type="InterPro" id="IPR041564">
    <property type="entry name" value="Sld7_N"/>
</dbReference>
<evidence type="ECO:0000256" key="7">
    <source>
        <dbReference type="ARBA" id="ARBA00023212"/>
    </source>
</evidence>
<dbReference type="OrthoDB" id="4063051at2759"/>
<comment type="subcellular location">
    <subcellularLocation>
        <location evidence="2">Cytoplasm</location>
        <location evidence="2">Cytoskeleton</location>
        <location evidence="2">Spindle pole</location>
    </subcellularLocation>
    <subcellularLocation>
        <location evidence="1">Nucleus</location>
    </subcellularLocation>
</comment>
<evidence type="ECO:0000256" key="1">
    <source>
        <dbReference type="ARBA" id="ARBA00004123"/>
    </source>
</evidence>
<name>A0A1E4RGX3_9ASCO</name>
<keyword evidence="6" id="KW-0235">DNA replication</keyword>
<evidence type="ECO:0000313" key="12">
    <source>
        <dbReference type="EMBL" id="ODV66508.1"/>
    </source>
</evidence>
<dbReference type="GO" id="GO:0005634">
    <property type="term" value="C:nucleus"/>
    <property type="evidence" value="ECO:0007669"/>
    <property type="project" value="UniProtKB-SubCell"/>
</dbReference>
<reference evidence="13" key="1">
    <citation type="submission" date="2016-05" db="EMBL/GenBank/DDBJ databases">
        <title>Comparative genomics of biotechnologically important yeasts.</title>
        <authorList>
            <consortium name="DOE Joint Genome Institute"/>
            <person name="Riley R."/>
            <person name="Haridas S."/>
            <person name="Wolfe K.H."/>
            <person name="Lopes M.R."/>
            <person name="Hittinger C.T."/>
            <person name="Goker M."/>
            <person name="Salamov A."/>
            <person name="Wisecaver J."/>
            <person name="Long T.M."/>
            <person name="Aerts A.L."/>
            <person name="Barry K."/>
            <person name="Choi C."/>
            <person name="Clum A."/>
            <person name="Coughlan A.Y."/>
            <person name="Deshpande S."/>
            <person name="Douglass A.P."/>
            <person name="Hanson S.J."/>
            <person name="Klenk H.-P."/>
            <person name="Labutti K."/>
            <person name="Lapidus A."/>
            <person name="Lindquist E."/>
            <person name="Lipzen A."/>
            <person name="Meier-Kolthoff J.P."/>
            <person name="Ohm R.A."/>
            <person name="Otillar R.P."/>
            <person name="Pangilinan J."/>
            <person name="Peng Y."/>
            <person name="Rokas A."/>
            <person name="Rosa C.A."/>
            <person name="Scheuner C."/>
            <person name="Sibirny A.A."/>
            <person name="Slot J.C."/>
            <person name="Stielow J.B."/>
            <person name="Sun H."/>
            <person name="Kurtzman C.P."/>
            <person name="Blackwell M."/>
            <person name="Grigoriev I.V."/>
            <person name="Jeffries T.W."/>
        </authorList>
    </citation>
    <scope>NUCLEOTIDE SEQUENCE [LARGE SCALE GENOMIC DNA]</scope>
    <source>
        <strain evidence="13">NRRL Y-1933</strain>
    </source>
</reference>
<evidence type="ECO:0000256" key="8">
    <source>
        <dbReference type="ARBA" id="ARBA00023242"/>
    </source>
</evidence>
<evidence type="ECO:0000313" key="13">
    <source>
        <dbReference type="Proteomes" id="UP000095085"/>
    </source>
</evidence>
<organism evidence="12 13">
    <name type="scientific">Hyphopichia burtonii NRRL Y-1933</name>
    <dbReference type="NCBI Taxonomy" id="984485"/>
    <lineage>
        <taxon>Eukaryota</taxon>
        <taxon>Fungi</taxon>
        <taxon>Dikarya</taxon>
        <taxon>Ascomycota</taxon>
        <taxon>Saccharomycotina</taxon>
        <taxon>Pichiomycetes</taxon>
        <taxon>Debaryomycetaceae</taxon>
        <taxon>Hyphopichia</taxon>
    </lineage>
</organism>
<dbReference type="EMBL" id="KV454542">
    <property type="protein sequence ID" value="ODV66508.1"/>
    <property type="molecule type" value="Genomic_DNA"/>
</dbReference>
<dbReference type="STRING" id="984485.A0A1E4RGX3"/>
<evidence type="ECO:0000259" key="10">
    <source>
        <dbReference type="Pfam" id="PF18596"/>
    </source>
</evidence>
<evidence type="ECO:0000256" key="5">
    <source>
        <dbReference type="ARBA" id="ARBA00022490"/>
    </source>
</evidence>
<keyword evidence="7" id="KW-0206">Cytoskeleton</keyword>
<evidence type="ECO:0000259" key="11">
    <source>
        <dbReference type="Pfam" id="PF18636"/>
    </source>
</evidence>
<dbReference type="Pfam" id="PF18596">
    <property type="entry name" value="Sld7_C"/>
    <property type="match status" value="1"/>
</dbReference>
<dbReference type="Proteomes" id="UP000095085">
    <property type="component" value="Unassembled WGS sequence"/>
</dbReference>
<keyword evidence="8" id="KW-0539">Nucleus</keyword>
<protein>
    <recommendedName>
        <fullName evidence="4">Mitochondrial morphogenesis protein SLD7</fullName>
    </recommendedName>
</protein>
<feature type="domain" description="Sld7 C-terminal" evidence="10">
    <location>
        <begin position="165"/>
        <end position="248"/>
    </location>
</feature>
<dbReference type="AlphaFoldDB" id="A0A1E4RGX3"/>
<dbReference type="Pfam" id="PF18636">
    <property type="entry name" value="Sld7_N"/>
    <property type="match status" value="1"/>
</dbReference>
<sequence length="252" mass="29162">MDITTVVLGAPGEEIRDVQLWSKGPAPKDLQDVSWISYVNYQMVPVYLIGSENMMVYSNDDKTNDFFGKLFGYSNEVGMLFKSRDEEYLVFYPDARMMKIRCFIINFNQLYSILDDKQDEDTSISNNDEIFDKILLDKQRKLQSKSQGSTPPIIHPDISGFTNNDQILQAINKVILSGLRLRGLSTKSSTISKTERINIKEIIKMTQDSTLFALRKYKYSFHEKDLLHHPIKLNDIQLIVENLLQVYIDIEE</sequence>
<dbReference type="GO" id="GO:0006260">
    <property type="term" value="P:DNA replication"/>
    <property type="evidence" value="ECO:0007669"/>
    <property type="project" value="UniProtKB-KW"/>
</dbReference>
<evidence type="ECO:0000256" key="2">
    <source>
        <dbReference type="ARBA" id="ARBA00004647"/>
    </source>
</evidence>
<gene>
    <name evidence="12" type="ORF">HYPBUDRAFT_111381</name>
</gene>
<keyword evidence="9" id="KW-0131">Cell cycle</keyword>
<feature type="domain" description="Sld7 N-terminal" evidence="11">
    <location>
        <begin position="14"/>
        <end position="107"/>
    </location>
</feature>
<evidence type="ECO:0000256" key="9">
    <source>
        <dbReference type="ARBA" id="ARBA00023306"/>
    </source>
</evidence>
<dbReference type="GeneID" id="30993378"/>
<comment type="similarity">
    <text evidence="3">Belongs to the SLD7 family.</text>
</comment>
<evidence type="ECO:0000256" key="6">
    <source>
        <dbReference type="ARBA" id="ARBA00022705"/>
    </source>
</evidence>
<keyword evidence="13" id="KW-1185">Reference proteome</keyword>
<dbReference type="InterPro" id="IPR041260">
    <property type="entry name" value="Sld7_C"/>
</dbReference>
<evidence type="ECO:0000256" key="4">
    <source>
        <dbReference type="ARBA" id="ARBA00017231"/>
    </source>
</evidence>